<gene>
    <name evidence="2" type="ORF">CK203_055693</name>
</gene>
<feature type="region of interest" description="Disordered" evidence="1">
    <location>
        <begin position="39"/>
        <end position="63"/>
    </location>
</feature>
<reference evidence="2 3" key="1">
    <citation type="journal article" date="2018" name="PLoS Genet.">
        <title>Population sequencing reveals clonal diversity and ancestral inbreeding in the grapevine cultivar Chardonnay.</title>
        <authorList>
            <person name="Roach M.J."/>
            <person name="Johnson D.L."/>
            <person name="Bohlmann J."/>
            <person name="van Vuuren H.J."/>
            <person name="Jones S.J."/>
            <person name="Pretorius I.S."/>
            <person name="Schmidt S.A."/>
            <person name="Borneman A.R."/>
        </authorList>
    </citation>
    <scope>NUCLEOTIDE SEQUENCE [LARGE SCALE GENOMIC DNA]</scope>
    <source>
        <strain evidence="3">cv. Chardonnay</strain>
        <tissue evidence="2">Leaf</tissue>
    </source>
</reference>
<dbReference type="Proteomes" id="UP000288805">
    <property type="component" value="Unassembled WGS sequence"/>
</dbReference>
<evidence type="ECO:0000256" key="1">
    <source>
        <dbReference type="SAM" id="MobiDB-lite"/>
    </source>
</evidence>
<evidence type="ECO:0000313" key="2">
    <source>
        <dbReference type="EMBL" id="RVW63896.1"/>
    </source>
</evidence>
<proteinExistence type="predicted"/>
<accession>A0A438FVB3</accession>
<dbReference type="EMBL" id="QGNW01000729">
    <property type="protein sequence ID" value="RVW63896.1"/>
    <property type="molecule type" value="Genomic_DNA"/>
</dbReference>
<evidence type="ECO:0000313" key="3">
    <source>
        <dbReference type="Proteomes" id="UP000288805"/>
    </source>
</evidence>
<name>A0A438FVB3_VITVI</name>
<feature type="compositionally biased region" description="Basic and acidic residues" evidence="1">
    <location>
        <begin position="39"/>
        <end position="60"/>
    </location>
</feature>
<dbReference type="AlphaFoldDB" id="A0A438FVB3"/>
<protein>
    <submittedName>
        <fullName evidence="2">Uncharacterized protein</fullName>
    </submittedName>
</protein>
<comment type="caution">
    <text evidence="2">The sequence shown here is derived from an EMBL/GenBank/DDBJ whole genome shotgun (WGS) entry which is preliminary data.</text>
</comment>
<organism evidence="2 3">
    <name type="scientific">Vitis vinifera</name>
    <name type="common">Grape</name>
    <dbReference type="NCBI Taxonomy" id="29760"/>
    <lineage>
        <taxon>Eukaryota</taxon>
        <taxon>Viridiplantae</taxon>
        <taxon>Streptophyta</taxon>
        <taxon>Embryophyta</taxon>
        <taxon>Tracheophyta</taxon>
        <taxon>Spermatophyta</taxon>
        <taxon>Magnoliopsida</taxon>
        <taxon>eudicotyledons</taxon>
        <taxon>Gunneridae</taxon>
        <taxon>Pentapetalae</taxon>
        <taxon>rosids</taxon>
        <taxon>Vitales</taxon>
        <taxon>Vitaceae</taxon>
        <taxon>Viteae</taxon>
        <taxon>Vitis</taxon>
    </lineage>
</organism>
<sequence>MVQRRGALLEALFQISKGFFFGPHHLIMAVLLYFEEKSQDPSGPEHPKIPQPERPDEPHPVELPANMRATAPAVPSTGPMPEVAPLLLLAHQGLRQLHKLHSSLLIHLSRMTTIHAHQDQIIATQTQHTAFLRADYAPEETTTGEIEASIPSILTSTAEPSYPQDPPTTSDHLLRGTTSSCNFNCSCHIKDNVQLGWGEES</sequence>